<keyword evidence="2" id="KW-1133">Transmembrane helix</keyword>
<dbReference type="GeneID" id="24597995"/>
<organism evidence="3 4">
    <name type="scientific">Schistosoma haematobium</name>
    <name type="common">Blood fluke</name>
    <dbReference type="NCBI Taxonomy" id="6185"/>
    <lineage>
        <taxon>Eukaryota</taxon>
        <taxon>Metazoa</taxon>
        <taxon>Spiralia</taxon>
        <taxon>Lophotrochozoa</taxon>
        <taxon>Platyhelminthes</taxon>
        <taxon>Trematoda</taxon>
        <taxon>Digenea</taxon>
        <taxon>Strigeidida</taxon>
        <taxon>Schistosomatoidea</taxon>
        <taxon>Schistosomatidae</taxon>
        <taxon>Schistosoma</taxon>
    </lineage>
</organism>
<gene>
    <name evidence="3" type="ORF">MS3_00008924</name>
</gene>
<reference evidence="3" key="3">
    <citation type="submission" date="2021-06" db="EMBL/GenBank/DDBJ databases">
        <title>Chromosome-level genome assembly for S. haematobium.</title>
        <authorList>
            <person name="Stroehlein A.J."/>
        </authorList>
    </citation>
    <scope>NUCLEOTIDE SEQUENCE</scope>
</reference>
<reference evidence="3" key="2">
    <citation type="journal article" date="2019" name="Gigascience">
        <title>High-quality Schistosoma haematobium genome achieved by single-molecule and long-range sequencing.</title>
        <authorList>
            <person name="Stroehlein A.J."/>
            <person name="Korhonen P.K."/>
            <person name="Chong T.M."/>
            <person name="Lim Y.L."/>
            <person name="Chan K.G."/>
            <person name="Webster B."/>
            <person name="Rollinson D."/>
            <person name="Brindley P.J."/>
            <person name="Gasser R.B."/>
            <person name="Young N.D."/>
        </authorList>
    </citation>
    <scope>NUCLEOTIDE SEQUENCE</scope>
</reference>
<dbReference type="Proteomes" id="UP000471633">
    <property type="component" value="Unassembled WGS sequence"/>
</dbReference>
<feature type="region of interest" description="Disordered" evidence="1">
    <location>
        <begin position="44"/>
        <end position="64"/>
    </location>
</feature>
<keyword evidence="2" id="KW-0812">Transmembrane</keyword>
<keyword evidence="2" id="KW-0472">Membrane</keyword>
<feature type="compositionally biased region" description="Polar residues" evidence="1">
    <location>
        <begin position="53"/>
        <end position="63"/>
    </location>
</feature>
<dbReference type="EMBL" id="AMPZ03000007">
    <property type="protein sequence ID" value="KAH9580214.1"/>
    <property type="molecule type" value="Genomic_DNA"/>
</dbReference>
<reference evidence="3" key="1">
    <citation type="journal article" date="2012" name="Nat. Genet.">
        <title>Whole-genome sequence of Schistosoma haematobium.</title>
        <authorList>
            <person name="Young N.D."/>
            <person name="Jex A.R."/>
            <person name="Li B."/>
            <person name="Liu S."/>
            <person name="Yang L."/>
            <person name="Xiong Z."/>
            <person name="Li Y."/>
            <person name="Cantacessi C."/>
            <person name="Hall R.S."/>
            <person name="Xu X."/>
            <person name="Chen F."/>
            <person name="Wu X."/>
            <person name="Zerlotini A."/>
            <person name="Oliveira G."/>
            <person name="Hofmann A."/>
            <person name="Zhang G."/>
            <person name="Fang X."/>
            <person name="Kang Y."/>
            <person name="Campbell B.E."/>
            <person name="Loukas A."/>
            <person name="Ranganathan S."/>
            <person name="Rollinson D."/>
            <person name="Rinaldi G."/>
            <person name="Brindley P.J."/>
            <person name="Yang H."/>
            <person name="Wang J."/>
            <person name="Wang J."/>
            <person name="Gasser R.B."/>
        </authorList>
    </citation>
    <scope>NUCLEOTIDE SEQUENCE</scope>
</reference>
<protein>
    <submittedName>
        <fullName evidence="3">Uncharacterized protein</fullName>
    </submittedName>
</protein>
<dbReference type="RefSeq" id="XP_035587146.2">
    <property type="nucleotide sequence ID" value="XM_035733398.2"/>
</dbReference>
<dbReference type="CTD" id="24597995"/>
<evidence type="ECO:0000313" key="4">
    <source>
        <dbReference type="Proteomes" id="UP000471633"/>
    </source>
</evidence>
<reference evidence="3" key="4">
    <citation type="journal article" date="2022" name="PLoS Pathog.">
        <title>Chromosome-level genome of Schistosoma haematobium underpins genome-wide explorations of molecular variation.</title>
        <authorList>
            <person name="Stroehlein A.J."/>
            <person name="Korhonen P.K."/>
            <person name="Lee V.V."/>
            <person name="Ralph S.A."/>
            <person name="Mentink-Kane M."/>
            <person name="You H."/>
            <person name="McManus D.P."/>
            <person name="Tchuente L.T."/>
            <person name="Stothard J.R."/>
            <person name="Kaur P."/>
            <person name="Dudchenko O."/>
            <person name="Aiden E.L."/>
            <person name="Yang B."/>
            <person name="Yang H."/>
            <person name="Emery A.M."/>
            <person name="Webster B.L."/>
            <person name="Brindley P.J."/>
            <person name="Rollinson D."/>
            <person name="Chang B.C.H."/>
            <person name="Gasser R.B."/>
            <person name="Young N.D."/>
        </authorList>
    </citation>
    <scope>NUCLEOTIDE SEQUENCE</scope>
</reference>
<accession>A0A922LDY9</accession>
<dbReference type="KEGG" id="shx:MS3_00008924"/>
<proteinExistence type="predicted"/>
<dbReference type="AlphaFoldDB" id="A0A922LDY9"/>
<evidence type="ECO:0000256" key="1">
    <source>
        <dbReference type="SAM" id="MobiDB-lite"/>
    </source>
</evidence>
<evidence type="ECO:0000256" key="2">
    <source>
        <dbReference type="SAM" id="Phobius"/>
    </source>
</evidence>
<feature type="transmembrane region" description="Helical" evidence="2">
    <location>
        <begin position="74"/>
        <end position="98"/>
    </location>
</feature>
<sequence>MCITSNNKDSHEFKVNGCKNKNSTVNVATESTTLATTETDLRTELKKTDPSTESHLNMTTDTTEGIDKGKSPKYVYIVVPLVISFLIVCIGCSIWLWFYRRNRVHP</sequence>
<name>A0A922LDY9_SCHHA</name>
<comment type="caution">
    <text evidence="3">The sequence shown here is derived from an EMBL/GenBank/DDBJ whole genome shotgun (WGS) entry which is preliminary data.</text>
</comment>
<evidence type="ECO:0000313" key="3">
    <source>
        <dbReference type="EMBL" id="KAH9580214.1"/>
    </source>
</evidence>
<keyword evidence="4" id="KW-1185">Reference proteome</keyword>